<protein>
    <submittedName>
        <fullName evidence="2">Uncharacterized protein</fullName>
    </submittedName>
</protein>
<comment type="caution">
    <text evidence="2">The sequence shown here is derived from an EMBL/GenBank/DDBJ whole genome shotgun (WGS) entry which is preliminary data.</text>
</comment>
<dbReference type="EMBL" id="JAHHHV010000019">
    <property type="protein sequence ID" value="MBW4464717.1"/>
    <property type="molecule type" value="Genomic_DNA"/>
</dbReference>
<feature type="region of interest" description="Disordered" evidence="1">
    <location>
        <begin position="89"/>
        <end position="121"/>
    </location>
</feature>
<feature type="compositionally biased region" description="Basic and acidic residues" evidence="1">
    <location>
        <begin position="101"/>
        <end position="121"/>
    </location>
</feature>
<reference evidence="2" key="2">
    <citation type="journal article" date="2022" name="Microbiol. Resour. Announc.">
        <title>Metagenome Sequencing to Explore Phylogenomics of Terrestrial Cyanobacteria.</title>
        <authorList>
            <person name="Ward R.D."/>
            <person name="Stajich J.E."/>
            <person name="Johansen J.R."/>
            <person name="Huntemann M."/>
            <person name="Clum A."/>
            <person name="Foster B."/>
            <person name="Foster B."/>
            <person name="Roux S."/>
            <person name="Palaniappan K."/>
            <person name="Varghese N."/>
            <person name="Mukherjee S."/>
            <person name="Reddy T.B.K."/>
            <person name="Daum C."/>
            <person name="Copeland A."/>
            <person name="Chen I.A."/>
            <person name="Ivanova N.N."/>
            <person name="Kyrpides N.C."/>
            <person name="Shapiro N."/>
            <person name="Eloe-Fadrosh E.A."/>
            <person name="Pietrasiak N."/>
        </authorList>
    </citation>
    <scope>NUCLEOTIDE SEQUENCE</scope>
    <source>
        <strain evidence="2">GSE-TBD4-15B</strain>
    </source>
</reference>
<dbReference type="AlphaFoldDB" id="A0A951U4R0"/>
<name>A0A951U4R0_9CYAN</name>
<gene>
    <name evidence="2" type="ORF">KME07_04665</name>
</gene>
<reference evidence="2" key="1">
    <citation type="submission" date="2021-05" db="EMBL/GenBank/DDBJ databases">
        <authorList>
            <person name="Pietrasiak N."/>
            <person name="Ward R."/>
            <person name="Stajich J.E."/>
            <person name="Kurbessoian T."/>
        </authorList>
    </citation>
    <scope>NUCLEOTIDE SEQUENCE</scope>
    <source>
        <strain evidence="2">GSE-TBD4-15B</strain>
    </source>
</reference>
<proteinExistence type="predicted"/>
<evidence type="ECO:0000256" key="1">
    <source>
        <dbReference type="SAM" id="MobiDB-lite"/>
    </source>
</evidence>
<accession>A0A951U4R0</accession>
<evidence type="ECO:0000313" key="2">
    <source>
        <dbReference type="EMBL" id="MBW4464717.1"/>
    </source>
</evidence>
<organism evidence="2 3">
    <name type="scientific">Pegethrix bostrychoides GSE-TBD4-15B</name>
    <dbReference type="NCBI Taxonomy" id="2839662"/>
    <lineage>
        <taxon>Bacteria</taxon>
        <taxon>Bacillati</taxon>
        <taxon>Cyanobacteriota</taxon>
        <taxon>Cyanophyceae</taxon>
        <taxon>Oculatellales</taxon>
        <taxon>Oculatellaceae</taxon>
        <taxon>Pegethrix</taxon>
    </lineage>
</organism>
<dbReference type="Proteomes" id="UP000707356">
    <property type="component" value="Unassembled WGS sequence"/>
</dbReference>
<evidence type="ECO:0000313" key="3">
    <source>
        <dbReference type="Proteomes" id="UP000707356"/>
    </source>
</evidence>
<sequence length="121" mass="13292">MTLTELLPSIQQLSASEKLKLIRILAEDLETRADVSPLEPFKTYDLPTPYNSFGAGQSLMQALPQEESTQPSANQSGSAFLLSIAGLGSSQEQDVSERDEEILRTEVDPIRGWHHSSDHPA</sequence>